<dbReference type="AlphaFoldDB" id="A0A316YXQ0"/>
<protein>
    <recommendedName>
        <fullName evidence="2">HD/PDEase domain-containing protein</fullName>
    </recommendedName>
</protein>
<name>A0A316YXQ0_9BASI</name>
<dbReference type="STRING" id="215250.A0A316YXQ0"/>
<dbReference type="CDD" id="cd00077">
    <property type="entry name" value="HDc"/>
    <property type="match status" value="1"/>
</dbReference>
<proteinExistence type="predicted"/>
<feature type="region of interest" description="Disordered" evidence="1">
    <location>
        <begin position="182"/>
        <end position="203"/>
    </location>
</feature>
<dbReference type="RefSeq" id="XP_025381237.1">
    <property type="nucleotide sequence ID" value="XM_025523857.1"/>
</dbReference>
<evidence type="ECO:0000313" key="3">
    <source>
        <dbReference type="EMBL" id="PWN94039.1"/>
    </source>
</evidence>
<dbReference type="Gene3D" id="1.10.3210.50">
    <property type="match status" value="1"/>
</dbReference>
<evidence type="ECO:0000313" key="4">
    <source>
        <dbReference type="Proteomes" id="UP000245768"/>
    </source>
</evidence>
<dbReference type="GeneID" id="37045773"/>
<dbReference type="EMBL" id="KZ819634">
    <property type="protein sequence ID" value="PWN94039.1"/>
    <property type="molecule type" value="Genomic_DNA"/>
</dbReference>
<dbReference type="Proteomes" id="UP000245768">
    <property type="component" value="Unassembled WGS sequence"/>
</dbReference>
<feature type="domain" description="HD/PDEase" evidence="2">
    <location>
        <begin position="30"/>
        <end position="172"/>
    </location>
</feature>
<dbReference type="OrthoDB" id="16547at2759"/>
<dbReference type="InParanoid" id="A0A316YXQ0"/>
<evidence type="ECO:0000256" key="1">
    <source>
        <dbReference type="SAM" id="MobiDB-lite"/>
    </source>
</evidence>
<dbReference type="SMART" id="SM00471">
    <property type="entry name" value="HDc"/>
    <property type="match status" value="1"/>
</dbReference>
<keyword evidence="4" id="KW-1185">Reference proteome</keyword>
<dbReference type="SUPFAM" id="SSF109604">
    <property type="entry name" value="HD-domain/PDEase-like"/>
    <property type="match status" value="1"/>
</dbReference>
<dbReference type="PANTHER" id="PTHR33594">
    <property type="entry name" value="SUPERFAMILY HYDROLASE, PUTATIVE (AFU_ORTHOLOGUE AFUA_1G03035)-RELATED"/>
    <property type="match status" value="1"/>
</dbReference>
<gene>
    <name evidence="3" type="ORF">FA10DRAFT_283647</name>
</gene>
<reference evidence="3 4" key="1">
    <citation type="journal article" date="2018" name="Mol. Biol. Evol.">
        <title>Broad Genomic Sampling Reveals a Smut Pathogenic Ancestry of the Fungal Clade Ustilaginomycotina.</title>
        <authorList>
            <person name="Kijpornyongpan T."/>
            <person name="Mondo S.J."/>
            <person name="Barry K."/>
            <person name="Sandor L."/>
            <person name="Lee J."/>
            <person name="Lipzen A."/>
            <person name="Pangilinan J."/>
            <person name="LaButti K."/>
            <person name="Hainaut M."/>
            <person name="Henrissat B."/>
            <person name="Grigoriev I.V."/>
            <person name="Spatafora J.W."/>
            <person name="Aime M.C."/>
        </authorList>
    </citation>
    <scope>NUCLEOTIDE SEQUENCE [LARGE SCALE GENOMIC DNA]</scope>
    <source>
        <strain evidence="3 4">MCA 4198</strain>
    </source>
</reference>
<organism evidence="3 4">
    <name type="scientific">Acaromyces ingoldii</name>
    <dbReference type="NCBI Taxonomy" id="215250"/>
    <lineage>
        <taxon>Eukaryota</taxon>
        <taxon>Fungi</taxon>
        <taxon>Dikarya</taxon>
        <taxon>Basidiomycota</taxon>
        <taxon>Ustilaginomycotina</taxon>
        <taxon>Exobasidiomycetes</taxon>
        <taxon>Exobasidiales</taxon>
        <taxon>Cryptobasidiaceae</taxon>
        <taxon>Acaromyces</taxon>
    </lineage>
</organism>
<dbReference type="PANTHER" id="PTHR33594:SF1">
    <property type="entry name" value="HD_PDEASE DOMAIN-CONTAINING PROTEIN"/>
    <property type="match status" value="1"/>
</dbReference>
<accession>A0A316YXQ0</accession>
<dbReference type="InterPro" id="IPR003607">
    <property type="entry name" value="HD/PDEase_dom"/>
</dbReference>
<evidence type="ECO:0000259" key="2">
    <source>
        <dbReference type="SMART" id="SM00471"/>
    </source>
</evidence>
<sequence length="264" mass="29230">MSGDETEEVGLIDVIERAEELVKARMEDNDPSHDWHHVHRVRLMALSLSRCPSLAHVGTIDPIVLELGALFHDLCDAKYLPQNSATGPTTAKTVLSDFFEPFLAGGLVNAEQVQCIYHIVDSTSWSKEEKRRAAKVGEDEEAKWQKQCGEFQCVSDADRLDAIGSIGILRVAAFSGAKDRPLHIPPANPAQDSVPPAEQGEGYNGSAVAHFHSKLLKIKDDRLWTDMARSEASRRQSMMQSFLTELDLEWLVADQGAQLSLLQE</sequence>